<feature type="domain" description="YozE SAM-like" evidence="1">
    <location>
        <begin position="12"/>
        <end position="73"/>
    </location>
</feature>
<dbReference type="Gene3D" id="1.10.150.260">
    <property type="entry name" value="YozE SAM-like"/>
    <property type="match status" value="1"/>
</dbReference>
<evidence type="ECO:0000259" key="1">
    <source>
        <dbReference type="Pfam" id="PF06855"/>
    </source>
</evidence>
<dbReference type="RefSeq" id="WP_003373812.1">
    <property type="nucleotide sequence ID" value="NZ_JACBBA010000003.1"/>
</dbReference>
<evidence type="ECO:0000313" key="2">
    <source>
        <dbReference type="EMBL" id="NFV25708.1"/>
    </source>
</evidence>
<name>A0A6B4JMM2_CLOBO</name>
<dbReference type="SUPFAM" id="SSF140652">
    <property type="entry name" value="YozE-like"/>
    <property type="match status" value="1"/>
</dbReference>
<dbReference type="AlphaFoldDB" id="A0A6B4JMM2"/>
<reference evidence="2 3" key="1">
    <citation type="submission" date="2019-04" db="EMBL/GenBank/DDBJ databases">
        <title>Genome sequencing of Clostridium botulinum Groups I-IV and Clostridium butyricum.</title>
        <authorList>
            <person name="Brunt J."/>
            <person name="Van Vliet A.H.M."/>
            <person name="Stringer S.C."/>
            <person name="Carter A.T."/>
            <person name="Peck M.W."/>
        </authorList>
    </citation>
    <scope>NUCLEOTIDE SEQUENCE [LARGE SCALE GENOMIC DNA]</scope>
    <source>
        <strain evidence="2 3">BL81</strain>
    </source>
</reference>
<dbReference type="Proteomes" id="UP000486903">
    <property type="component" value="Unassembled WGS sequence"/>
</dbReference>
<dbReference type="InterPro" id="IPR023089">
    <property type="entry name" value="YozE_SAM-like"/>
</dbReference>
<gene>
    <name evidence="2" type="ORF">FDG31_05920</name>
</gene>
<evidence type="ECO:0000313" key="3">
    <source>
        <dbReference type="Proteomes" id="UP000486903"/>
    </source>
</evidence>
<accession>A0A6B4JMM2</accession>
<comment type="caution">
    <text evidence="2">The sequence shown here is derived from an EMBL/GenBank/DDBJ whole genome shotgun (WGS) entry which is preliminary data.</text>
</comment>
<sequence>MNRIILVDEKTTFRQWIVKSYLDNNPRGDLARDVLKDVNFPNTHDYSEMVDYLRYKKACKEAMDVFRSSYRTFAKLKGLD</sequence>
<protein>
    <recommendedName>
        <fullName evidence="1">YozE SAM-like domain-containing protein</fullName>
    </recommendedName>
</protein>
<dbReference type="InterPro" id="IPR036806">
    <property type="entry name" value="YozE_SAM-like_sf"/>
</dbReference>
<dbReference type="EMBL" id="SXFB01000003">
    <property type="protein sequence ID" value="NFV25708.1"/>
    <property type="molecule type" value="Genomic_DNA"/>
</dbReference>
<organism evidence="2 3">
    <name type="scientific">Clostridium botulinum</name>
    <dbReference type="NCBI Taxonomy" id="1491"/>
    <lineage>
        <taxon>Bacteria</taxon>
        <taxon>Bacillati</taxon>
        <taxon>Bacillota</taxon>
        <taxon>Clostridia</taxon>
        <taxon>Eubacteriales</taxon>
        <taxon>Clostridiaceae</taxon>
        <taxon>Clostridium</taxon>
    </lineage>
</organism>
<proteinExistence type="predicted"/>
<dbReference type="Pfam" id="PF06855">
    <property type="entry name" value="YozE_SAM_like"/>
    <property type="match status" value="1"/>
</dbReference>